<evidence type="ECO:0000313" key="8">
    <source>
        <dbReference type="EMBL" id="MCQ5061854.1"/>
    </source>
</evidence>
<protein>
    <recommendedName>
        <fullName evidence="2">histidine kinase</fullName>
        <ecNumber evidence="2">2.7.13.3</ecNumber>
    </recommendedName>
</protein>
<accession>A0AAP2UFJ5</accession>
<dbReference type="InterPro" id="IPR050736">
    <property type="entry name" value="Sensor_HK_Regulatory"/>
</dbReference>
<dbReference type="SMART" id="SM00388">
    <property type="entry name" value="HisKA"/>
    <property type="match status" value="1"/>
</dbReference>
<keyword evidence="6" id="KW-1133">Transmembrane helix</keyword>
<dbReference type="EMBL" id="JANGBO010000007">
    <property type="protein sequence ID" value="MCQ5061854.1"/>
    <property type="molecule type" value="Genomic_DNA"/>
</dbReference>
<evidence type="ECO:0000256" key="2">
    <source>
        <dbReference type="ARBA" id="ARBA00012438"/>
    </source>
</evidence>
<keyword evidence="6" id="KW-0812">Transmembrane</keyword>
<evidence type="ECO:0000259" key="7">
    <source>
        <dbReference type="PROSITE" id="PS50109"/>
    </source>
</evidence>
<dbReference type="Proteomes" id="UP001204814">
    <property type="component" value="Unassembled WGS sequence"/>
</dbReference>
<dbReference type="Gene3D" id="1.10.287.130">
    <property type="match status" value="1"/>
</dbReference>
<sequence length="227" mass="26188">MESSYKFLEASNRDSYKVAFIAIFVALMLFICIYISFRKQKLADQAQQQLLEETAEAANAASQAKSSFLFNMSHDIRTPMNAIIGYSQLAKKEMNDISKVSQYLDNILLCGQKMLSIIDNVLEITRIENDKVQIEYTIKDIEQIFDVCLMMEKPAIEENALDIQVNKEIIYLYLYVYVDEVHLLEIILNLFRNSIKYTNQGGKIIYSLKQEMLENECINIITICDNG</sequence>
<dbReference type="Gene3D" id="3.30.565.10">
    <property type="entry name" value="Histidine kinase-like ATPase, C-terminal domain"/>
    <property type="match status" value="1"/>
</dbReference>
<dbReference type="PANTHER" id="PTHR43711:SF26">
    <property type="entry name" value="SENSOR HISTIDINE KINASE RCSC"/>
    <property type="match status" value="1"/>
</dbReference>
<dbReference type="RefSeq" id="WP_227352223.1">
    <property type="nucleotide sequence ID" value="NZ_JAJDKX010000029.1"/>
</dbReference>
<dbReference type="GO" id="GO:0000155">
    <property type="term" value="F:phosphorelay sensor kinase activity"/>
    <property type="evidence" value="ECO:0007669"/>
    <property type="project" value="InterPro"/>
</dbReference>
<dbReference type="Pfam" id="PF00512">
    <property type="entry name" value="HisKA"/>
    <property type="match status" value="1"/>
</dbReference>
<dbReference type="InterPro" id="IPR036097">
    <property type="entry name" value="HisK_dim/P_sf"/>
</dbReference>
<evidence type="ECO:0000256" key="4">
    <source>
        <dbReference type="ARBA" id="ARBA00022777"/>
    </source>
</evidence>
<evidence type="ECO:0000256" key="1">
    <source>
        <dbReference type="ARBA" id="ARBA00000085"/>
    </source>
</evidence>
<comment type="catalytic activity">
    <reaction evidence="1">
        <text>ATP + protein L-histidine = ADP + protein N-phospho-L-histidine.</text>
        <dbReference type="EC" id="2.7.13.3"/>
    </reaction>
</comment>
<evidence type="ECO:0000313" key="9">
    <source>
        <dbReference type="Proteomes" id="UP001204814"/>
    </source>
</evidence>
<gene>
    <name evidence="8" type="ORF">NE542_08450</name>
</gene>
<dbReference type="CDD" id="cd00082">
    <property type="entry name" value="HisKA"/>
    <property type="match status" value="1"/>
</dbReference>
<evidence type="ECO:0000256" key="6">
    <source>
        <dbReference type="SAM" id="Phobius"/>
    </source>
</evidence>
<feature type="transmembrane region" description="Helical" evidence="6">
    <location>
        <begin position="16"/>
        <end position="37"/>
    </location>
</feature>
<dbReference type="AlphaFoldDB" id="A0AAP2UFJ5"/>
<evidence type="ECO:0000256" key="3">
    <source>
        <dbReference type="ARBA" id="ARBA00022679"/>
    </source>
</evidence>
<feature type="domain" description="Histidine kinase" evidence="7">
    <location>
        <begin position="71"/>
        <end position="227"/>
    </location>
</feature>
<dbReference type="SUPFAM" id="SSF47384">
    <property type="entry name" value="Homodimeric domain of signal transducing histidine kinase"/>
    <property type="match status" value="1"/>
</dbReference>
<proteinExistence type="predicted"/>
<dbReference type="InterPro" id="IPR003661">
    <property type="entry name" value="HisK_dim/P_dom"/>
</dbReference>
<keyword evidence="6" id="KW-0472">Membrane</keyword>
<dbReference type="PROSITE" id="PS50109">
    <property type="entry name" value="HIS_KIN"/>
    <property type="match status" value="1"/>
</dbReference>
<dbReference type="InterPro" id="IPR036890">
    <property type="entry name" value="HATPase_C_sf"/>
</dbReference>
<dbReference type="PANTHER" id="PTHR43711">
    <property type="entry name" value="TWO-COMPONENT HISTIDINE KINASE"/>
    <property type="match status" value="1"/>
</dbReference>
<name>A0AAP2UFJ5_9FIRM</name>
<dbReference type="SUPFAM" id="SSF55874">
    <property type="entry name" value="ATPase domain of HSP90 chaperone/DNA topoisomerase II/histidine kinase"/>
    <property type="match status" value="1"/>
</dbReference>
<organism evidence="8 9">
    <name type="scientific">Faecalibacillus intestinalis</name>
    <dbReference type="NCBI Taxonomy" id="1982626"/>
    <lineage>
        <taxon>Bacteria</taxon>
        <taxon>Bacillati</taxon>
        <taxon>Bacillota</taxon>
        <taxon>Erysipelotrichia</taxon>
        <taxon>Erysipelotrichales</taxon>
        <taxon>Coprobacillaceae</taxon>
        <taxon>Faecalibacillus</taxon>
    </lineage>
</organism>
<comment type="caution">
    <text evidence="8">The sequence shown here is derived from an EMBL/GenBank/DDBJ whole genome shotgun (WGS) entry which is preliminary data.</text>
</comment>
<keyword evidence="5" id="KW-0902">Two-component regulatory system</keyword>
<dbReference type="EC" id="2.7.13.3" evidence="2"/>
<evidence type="ECO:0000256" key="5">
    <source>
        <dbReference type="ARBA" id="ARBA00023012"/>
    </source>
</evidence>
<keyword evidence="3" id="KW-0808">Transferase</keyword>
<keyword evidence="4 8" id="KW-0418">Kinase</keyword>
<reference evidence="8" key="1">
    <citation type="submission" date="2022-06" db="EMBL/GenBank/DDBJ databases">
        <title>Isolation of gut microbiota from human fecal samples.</title>
        <authorList>
            <person name="Pamer E.G."/>
            <person name="Barat B."/>
            <person name="Waligurski E."/>
            <person name="Medina S."/>
            <person name="Paddock L."/>
            <person name="Mostad J."/>
        </authorList>
    </citation>
    <scope>NUCLEOTIDE SEQUENCE</scope>
    <source>
        <strain evidence="8">DFI.6.24</strain>
    </source>
</reference>
<dbReference type="InterPro" id="IPR005467">
    <property type="entry name" value="His_kinase_dom"/>
</dbReference>